<evidence type="ECO:0000256" key="3">
    <source>
        <dbReference type="SAM" id="MobiDB-lite"/>
    </source>
</evidence>
<dbReference type="FunFam" id="1.10.340.30:FF:000007">
    <property type="entry name" value="Methyl-CpG-binding domain protein 4"/>
    <property type="match status" value="1"/>
</dbReference>
<comment type="subcellular location">
    <subcellularLocation>
        <location evidence="1">Nucleus</location>
    </subcellularLocation>
</comment>
<reference evidence="4 5" key="1">
    <citation type="journal article" date="2017" name="Mol. Plant">
        <title>The Genome of Medicinal Plant Macleaya cordata Provides New Insights into Benzylisoquinoline Alkaloids Metabolism.</title>
        <authorList>
            <person name="Liu X."/>
            <person name="Liu Y."/>
            <person name="Huang P."/>
            <person name="Ma Y."/>
            <person name="Qing Z."/>
            <person name="Tang Q."/>
            <person name="Cao H."/>
            <person name="Cheng P."/>
            <person name="Zheng Y."/>
            <person name="Yuan Z."/>
            <person name="Zhou Y."/>
            <person name="Liu J."/>
            <person name="Tang Z."/>
            <person name="Zhuo Y."/>
            <person name="Zhang Y."/>
            <person name="Yu L."/>
            <person name="Huang J."/>
            <person name="Yang P."/>
            <person name="Peng Q."/>
            <person name="Zhang J."/>
            <person name="Jiang W."/>
            <person name="Zhang Z."/>
            <person name="Lin K."/>
            <person name="Ro D.K."/>
            <person name="Chen X."/>
            <person name="Xiong X."/>
            <person name="Shang Y."/>
            <person name="Huang S."/>
            <person name="Zeng J."/>
        </authorList>
    </citation>
    <scope>NUCLEOTIDE SEQUENCE [LARGE SCALE GENOMIC DNA]</scope>
    <source>
        <strain evidence="5">cv. BLH2017</strain>
        <tissue evidence="4">Root</tissue>
    </source>
</reference>
<feature type="compositionally biased region" description="Basic and acidic residues" evidence="3">
    <location>
        <begin position="58"/>
        <end position="67"/>
    </location>
</feature>
<evidence type="ECO:0000256" key="1">
    <source>
        <dbReference type="ARBA" id="ARBA00004123"/>
    </source>
</evidence>
<dbReference type="AlphaFoldDB" id="A0A200R8S8"/>
<keyword evidence="5" id="KW-1185">Reference proteome</keyword>
<dbReference type="Proteomes" id="UP000195402">
    <property type="component" value="Unassembled WGS sequence"/>
</dbReference>
<feature type="compositionally biased region" description="Low complexity" evidence="3">
    <location>
        <begin position="38"/>
        <end position="57"/>
    </location>
</feature>
<organism evidence="4 5">
    <name type="scientific">Macleaya cordata</name>
    <name type="common">Five-seeded plume-poppy</name>
    <name type="synonym">Bocconia cordata</name>
    <dbReference type="NCBI Taxonomy" id="56857"/>
    <lineage>
        <taxon>Eukaryota</taxon>
        <taxon>Viridiplantae</taxon>
        <taxon>Streptophyta</taxon>
        <taxon>Embryophyta</taxon>
        <taxon>Tracheophyta</taxon>
        <taxon>Spermatophyta</taxon>
        <taxon>Magnoliopsida</taxon>
        <taxon>Ranunculales</taxon>
        <taxon>Papaveraceae</taxon>
        <taxon>Papaveroideae</taxon>
        <taxon>Macleaya</taxon>
    </lineage>
</organism>
<dbReference type="InterPro" id="IPR045138">
    <property type="entry name" value="MeCP2/MBD4"/>
</dbReference>
<feature type="region of interest" description="Disordered" evidence="3">
    <location>
        <begin position="1"/>
        <end position="139"/>
    </location>
</feature>
<dbReference type="PANTHER" id="PTHR15074:SF0">
    <property type="entry name" value="METHYL-CPG-BINDING DOMAIN PROTEIN 4-LIKE PROTEIN"/>
    <property type="match status" value="1"/>
</dbReference>
<dbReference type="Gene3D" id="1.10.340.30">
    <property type="entry name" value="Hypothetical protein, domain 2"/>
    <property type="match status" value="1"/>
</dbReference>
<feature type="compositionally biased region" description="Basic and acidic residues" evidence="3">
    <location>
        <begin position="105"/>
        <end position="122"/>
    </location>
</feature>
<dbReference type="STRING" id="56857.A0A200R8S8"/>
<protein>
    <submittedName>
        <fullName evidence="4">HhH-GPD domain</fullName>
    </submittedName>
</protein>
<dbReference type="GO" id="GO:0003677">
    <property type="term" value="F:DNA binding"/>
    <property type="evidence" value="ECO:0007669"/>
    <property type="project" value="InterPro"/>
</dbReference>
<comment type="caution">
    <text evidence="4">The sequence shown here is derived from an EMBL/GenBank/DDBJ whole genome shotgun (WGS) entry which is preliminary data.</text>
</comment>
<sequence length="366" mass="42826">MEENEREVIEKKKKRRQNGGKKKRSKKKVVVISPYFQISSSSSNSHEINSIKSNNKNSSKDELGEKKKEKRKSVKPEGKELRVEKEEEDNDDDIKPRNSPVIRSEPYETLKEENETKVEKYSSQKKKKKRGNGKQCNSSANVRIVSPYFRTKETLEADKKDDLKFESHDVVVVSRYFRKNESKDGENKQQSELLKKKKVGRRKVVSPTLSAAEKLDEAYKRKTLDNTWKPPPSHFTLIQEEHFEDPWRVIVICMLLNRTTGRQARRVLSDLFKLCPDAKTTTEVAIEEIEKVIQVLGLHKKRAKMIQRMSSEYLEDGWTHVTQLHGVGKYAADAYAIFCTGKWDRVRPEDHMLNKYWEFLHTRKQN</sequence>
<dbReference type="SUPFAM" id="SSF48150">
    <property type="entry name" value="DNA-glycosylase"/>
    <property type="match status" value="1"/>
</dbReference>
<proteinExistence type="predicted"/>
<dbReference type="InParanoid" id="A0A200R8S8"/>
<keyword evidence="2" id="KW-0539">Nucleus</keyword>
<name>A0A200R8S8_MACCD</name>
<feature type="compositionally biased region" description="Basic residues" evidence="3">
    <location>
        <begin position="11"/>
        <end position="29"/>
    </location>
</feature>
<evidence type="ECO:0000313" key="5">
    <source>
        <dbReference type="Proteomes" id="UP000195402"/>
    </source>
</evidence>
<dbReference type="InterPro" id="IPR011257">
    <property type="entry name" value="DNA_glycosylase"/>
</dbReference>
<evidence type="ECO:0000256" key="2">
    <source>
        <dbReference type="ARBA" id="ARBA00023242"/>
    </source>
</evidence>
<dbReference type="GO" id="GO:0006281">
    <property type="term" value="P:DNA repair"/>
    <property type="evidence" value="ECO:0007669"/>
    <property type="project" value="InterPro"/>
</dbReference>
<accession>A0A200R8S8</accession>
<dbReference type="PANTHER" id="PTHR15074">
    <property type="entry name" value="METHYL-CPG-BINDING PROTEIN"/>
    <property type="match status" value="1"/>
</dbReference>
<dbReference type="GO" id="GO:0003824">
    <property type="term" value="F:catalytic activity"/>
    <property type="evidence" value="ECO:0007669"/>
    <property type="project" value="InterPro"/>
</dbReference>
<gene>
    <name evidence="4" type="ORF">BVC80_417g45</name>
</gene>
<dbReference type="GO" id="GO:0005634">
    <property type="term" value="C:nucleus"/>
    <property type="evidence" value="ECO:0007669"/>
    <property type="project" value="UniProtKB-SubCell"/>
</dbReference>
<dbReference type="EMBL" id="MVGT01000255">
    <property type="protein sequence ID" value="OVA19139.1"/>
    <property type="molecule type" value="Genomic_DNA"/>
</dbReference>
<feature type="compositionally biased region" description="Basic residues" evidence="3">
    <location>
        <begin position="123"/>
        <end position="132"/>
    </location>
</feature>
<evidence type="ECO:0000313" key="4">
    <source>
        <dbReference type="EMBL" id="OVA19139.1"/>
    </source>
</evidence>
<dbReference type="OrthoDB" id="10265068at2759"/>
<feature type="compositionally biased region" description="Basic and acidic residues" evidence="3">
    <location>
        <begin position="1"/>
        <end position="10"/>
    </location>
</feature>
<feature type="compositionally biased region" description="Basic and acidic residues" evidence="3">
    <location>
        <begin position="74"/>
        <end position="85"/>
    </location>
</feature>